<gene>
    <name evidence="5" type="ORF">SAMN05216552_102980</name>
</gene>
<dbReference type="Gene3D" id="3.40.50.1820">
    <property type="entry name" value="alpha/beta hydrolase"/>
    <property type="match status" value="1"/>
</dbReference>
<feature type="chain" id="PRO_5011579170" evidence="4">
    <location>
        <begin position="21"/>
        <end position="407"/>
    </location>
</feature>
<evidence type="ECO:0000256" key="4">
    <source>
        <dbReference type="SAM" id="SignalP"/>
    </source>
</evidence>
<protein>
    <submittedName>
        <fullName evidence="5">Predicted dienelactone hydrolase</fullName>
    </submittedName>
</protein>
<evidence type="ECO:0000313" key="5">
    <source>
        <dbReference type="EMBL" id="SFV09286.1"/>
    </source>
</evidence>
<dbReference type="Pfam" id="PF07224">
    <property type="entry name" value="Chlorophyllase"/>
    <property type="match status" value="1"/>
</dbReference>
<evidence type="ECO:0000256" key="2">
    <source>
        <dbReference type="ARBA" id="ARBA00022963"/>
    </source>
</evidence>
<dbReference type="InterPro" id="IPR029058">
    <property type="entry name" value="AB_hydrolase_fold"/>
</dbReference>
<name>A0A1I7LHY7_9BURK</name>
<accession>A0A1I7LHY7</accession>
<keyword evidence="4" id="KW-0732">Signal</keyword>
<dbReference type="InterPro" id="IPR017395">
    <property type="entry name" value="Chlorophyllase-like"/>
</dbReference>
<dbReference type="PANTHER" id="PTHR10272:SF0">
    <property type="entry name" value="PLATELET-ACTIVATING FACTOR ACETYLHYDROLASE"/>
    <property type="match status" value="1"/>
</dbReference>
<evidence type="ECO:0000256" key="3">
    <source>
        <dbReference type="ARBA" id="ARBA00023098"/>
    </source>
</evidence>
<keyword evidence="3" id="KW-0443">Lipid metabolism</keyword>
<dbReference type="AlphaFoldDB" id="A0A1I7LHY7"/>
<sequence>MITRICAAAACLLLFRFAAAAPVQLPAPDGPHRVGMARFDVAGAPAYVWYPAAAGAKTSRPYFNRTEQATQARAIARNQRYGETELDGLESVIAHSGEDATPLQGKFPLVLFNHGYECYPQQNTVLMERWASHGYIVVSISHPGDAADLALADGRVVPTSGAPVTDATFGELRRRISAGATHEERTRGLDRYAAALPPTRLGASHARWSDDVRAALGAIESGRTRGRAAAVFGHADTRRVAIAGMSFGGAVAASVCRAIAHCGAAINLDGSNYDPALFDADIGRPLLVMQADPAYRNGSPNDYAYERWREAGNNPHVVRLRLDGVRHMGFTDLGLLLPGGGSEQRFGRLDAQAAQRAIGDATLAFLDQYLKGAGRGAMARAIRDAKELHVHDPVAVREWAARGGGRP</sequence>
<dbReference type="PANTHER" id="PTHR10272">
    <property type="entry name" value="PLATELET-ACTIVATING FACTOR ACETYLHYDROLASE"/>
    <property type="match status" value="1"/>
</dbReference>
<keyword evidence="6" id="KW-1185">Reference proteome</keyword>
<proteinExistence type="predicted"/>
<dbReference type="SUPFAM" id="SSF53474">
    <property type="entry name" value="alpha/beta-Hydrolases"/>
    <property type="match status" value="1"/>
</dbReference>
<reference evidence="6" key="1">
    <citation type="submission" date="2016-10" db="EMBL/GenBank/DDBJ databases">
        <authorList>
            <person name="Varghese N."/>
            <person name="Submissions S."/>
        </authorList>
    </citation>
    <scope>NUCLEOTIDE SEQUENCE [LARGE SCALE GENOMIC DNA]</scope>
    <source>
        <strain evidence="6">CGMCC 1.11014</strain>
    </source>
</reference>
<dbReference type="EMBL" id="FPBO01000029">
    <property type="protein sequence ID" value="SFV09286.1"/>
    <property type="molecule type" value="Genomic_DNA"/>
</dbReference>
<keyword evidence="2" id="KW-0442">Lipid degradation</keyword>
<evidence type="ECO:0000313" key="6">
    <source>
        <dbReference type="Proteomes" id="UP000199391"/>
    </source>
</evidence>
<organism evidence="5 6">
    <name type="scientific">Pseudoduganella namucuonensis</name>
    <dbReference type="NCBI Taxonomy" id="1035707"/>
    <lineage>
        <taxon>Bacteria</taxon>
        <taxon>Pseudomonadati</taxon>
        <taxon>Pseudomonadota</taxon>
        <taxon>Betaproteobacteria</taxon>
        <taxon>Burkholderiales</taxon>
        <taxon>Oxalobacteraceae</taxon>
        <taxon>Telluria group</taxon>
        <taxon>Pseudoduganella</taxon>
    </lineage>
</organism>
<dbReference type="RefSeq" id="WP_143133310.1">
    <property type="nucleotide sequence ID" value="NZ_FPBO01000029.1"/>
</dbReference>
<keyword evidence="1 5" id="KW-0378">Hydrolase</keyword>
<dbReference type="OrthoDB" id="569821at2"/>
<dbReference type="GO" id="GO:0016042">
    <property type="term" value="P:lipid catabolic process"/>
    <property type="evidence" value="ECO:0007669"/>
    <property type="project" value="UniProtKB-KW"/>
</dbReference>
<dbReference type="GO" id="GO:0003847">
    <property type="term" value="F:1-alkyl-2-acetylglycerophosphocholine esterase activity"/>
    <property type="evidence" value="ECO:0007669"/>
    <property type="project" value="TreeGrafter"/>
</dbReference>
<dbReference type="Proteomes" id="UP000199391">
    <property type="component" value="Unassembled WGS sequence"/>
</dbReference>
<dbReference type="STRING" id="1035707.SAMN05216552_102980"/>
<evidence type="ECO:0000256" key="1">
    <source>
        <dbReference type="ARBA" id="ARBA00022801"/>
    </source>
</evidence>
<feature type="signal peptide" evidence="4">
    <location>
        <begin position="1"/>
        <end position="20"/>
    </location>
</feature>